<feature type="signal peptide" evidence="2">
    <location>
        <begin position="1"/>
        <end position="26"/>
    </location>
</feature>
<evidence type="ECO:0000313" key="3">
    <source>
        <dbReference type="EMBL" id="KFE65355.1"/>
    </source>
</evidence>
<sequence>MSRFFRAVSCLALAGLFTHCATSSGAGGSTAGDGALRFAWPEGLAVQVSSASTVTDSGEAPEQSSLEYTLRLEGQGEERKLSFEPKPQPGEGAPPAEGAPPQLPTLILGPKGELRRIEGIDKTVQEMLQEAESQGIPKEQQEQIIGLVRDAMDRAAQTQWEMLVGKWIGLALKPGEFVERKSQTLVPLFGSLAATREKVTLKERVPCTEGAAEKRCVRLVLESSVDPEGLERSGTELVRQLKATMKANMGLPDAAIPEMTVAALQVDNTVEFIVEPETLVPHLQRSTTKSHVVLQEEGGEKKEIDNQRQYVDRFTPGAR</sequence>
<dbReference type="OrthoDB" id="5524508at2"/>
<dbReference type="EMBL" id="JMCB01000012">
    <property type="protein sequence ID" value="KFE65355.1"/>
    <property type="molecule type" value="Genomic_DNA"/>
</dbReference>
<gene>
    <name evidence="3" type="ORF">DB31_1471</name>
</gene>
<name>A0A085WCE2_9BACT</name>
<comment type="caution">
    <text evidence="3">The sequence shown here is derived from an EMBL/GenBank/DDBJ whole genome shotgun (WGS) entry which is preliminary data.</text>
</comment>
<keyword evidence="2" id="KW-0732">Signal</keyword>
<accession>A0A085WCE2</accession>
<keyword evidence="4" id="KW-1185">Reference proteome</keyword>
<evidence type="ECO:0000256" key="2">
    <source>
        <dbReference type="SAM" id="SignalP"/>
    </source>
</evidence>
<proteinExistence type="predicted"/>
<feature type="region of interest" description="Disordered" evidence="1">
    <location>
        <begin position="296"/>
        <end position="319"/>
    </location>
</feature>
<protein>
    <recommendedName>
        <fullName evidence="5">Lipoprotein</fullName>
    </recommendedName>
</protein>
<feature type="chain" id="PRO_5001799440" description="Lipoprotein" evidence="2">
    <location>
        <begin position="27"/>
        <end position="319"/>
    </location>
</feature>
<reference evidence="3 4" key="1">
    <citation type="submission" date="2014-04" db="EMBL/GenBank/DDBJ databases">
        <title>Genome assembly of Hyalangium minutum DSM 14724.</title>
        <authorList>
            <person name="Sharma G."/>
            <person name="Subramanian S."/>
        </authorList>
    </citation>
    <scope>NUCLEOTIDE SEQUENCE [LARGE SCALE GENOMIC DNA]</scope>
    <source>
        <strain evidence="3 4">DSM 14724</strain>
    </source>
</reference>
<feature type="region of interest" description="Disordered" evidence="1">
    <location>
        <begin position="76"/>
        <end position="104"/>
    </location>
</feature>
<evidence type="ECO:0000256" key="1">
    <source>
        <dbReference type="SAM" id="MobiDB-lite"/>
    </source>
</evidence>
<dbReference type="STRING" id="394096.DB31_1471"/>
<evidence type="ECO:0008006" key="5">
    <source>
        <dbReference type="Google" id="ProtNLM"/>
    </source>
</evidence>
<dbReference type="RefSeq" id="WP_044193160.1">
    <property type="nucleotide sequence ID" value="NZ_JMCB01000012.1"/>
</dbReference>
<organism evidence="3 4">
    <name type="scientific">Hyalangium minutum</name>
    <dbReference type="NCBI Taxonomy" id="394096"/>
    <lineage>
        <taxon>Bacteria</taxon>
        <taxon>Pseudomonadati</taxon>
        <taxon>Myxococcota</taxon>
        <taxon>Myxococcia</taxon>
        <taxon>Myxococcales</taxon>
        <taxon>Cystobacterineae</taxon>
        <taxon>Archangiaceae</taxon>
        <taxon>Hyalangium</taxon>
    </lineage>
</organism>
<dbReference type="AlphaFoldDB" id="A0A085WCE2"/>
<dbReference type="Proteomes" id="UP000028725">
    <property type="component" value="Unassembled WGS sequence"/>
</dbReference>
<evidence type="ECO:0000313" key="4">
    <source>
        <dbReference type="Proteomes" id="UP000028725"/>
    </source>
</evidence>